<evidence type="ECO:0000313" key="11">
    <source>
        <dbReference type="Proteomes" id="UP001516023"/>
    </source>
</evidence>
<keyword evidence="11" id="KW-1185">Reference proteome</keyword>
<keyword evidence="3 8" id="KW-0812">Transmembrane</keyword>
<dbReference type="InterPro" id="IPR018506">
    <property type="entry name" value="Cyt_B5_heme-BS"/>
</dbReference>
<dbReference type="SUPFAM" id="SSF55856">
    <property type="entry name" value="Cytochrome b5-like heme/steroid binding domain"/>
    <property type="match status" value="1"/>
</dbReference>
<dbReference type="EMBL" id="JABMIG020000108">
    <property type="protein sequence ID" value="KAL3791907.1"/>
    <property type="molecule type" value="Genomic_DNA"/>
</dbReference>
<evidence type="ECO:0000256" key="1">
    <source>
        <dbReference type="ARBA" id="ARBA00004370"/>
    </source>
</evidence>
<evidence type="ECO:0000259" key="9">
    <source>
        <dbReference type="PROSITE" id="PS50255"/>
    </source>
</evidence>
<accession>A0ABD3PV88</accession>
<keyword evidence="8" id="KW-1133">Transmembrane helix</keyword>
<dbReference type="GO" id="GO:0016020">
    <property type="term" value="C:membrane"/>
    <property type="evidence" value="ECO:0007669"/>
    <property type="project" value="UniProtKB-SubCell"/>
</dbReference>
<dbReference type="Proteomes" id="UP001516023">
    <property type="component" value="Unassembled WGS sequence"/>
</dbReference>
<proteinExistence type="inferred from homology"/>
<evidence type="ECO:0000256" key="5">
    <source>
        <dbReference type="ARBA" id="ARBA00023004"/>
    </source>
</evidence>
<sequence length="164" mass="17884">MCLYTIISPSPPLIRFIANNYAYSTFATMAPQTPEKEYTMEEVAKHNKADDCWLVIGNANTGGPKVYDVSSYLDDHPGGAEVMLDVSGQDADEFFEDIGHSNDAREELAKHCIGVLKLDEAELERRRLEAEKKKAGGGGGSMGVIAVIGVVVAVGYFYYKNNLA</sequence>
<evidence type="ECO:0000256" key="3">
    <source>
        <dbReference type="ARBA" id="ARBA00022692"/>
    </source>
</evidence>
<dbReference type="Pfam" id="PF00173">
    <property type="entry name" value="Cyt-b5"/>
    <property type="match status" value="1"/>
</dbReference>
<feature type="transmembrane region" description="Helical" evidence="8">
    <location>
        <begin position="135"/>
        <end position="159"/>
    </location>
</feature>
<dbReference type="SMART" id="SM01117">
    <property type="entry name" value="Cyt-b5"/>
    <property type="match status" value="1"/>
</dbReference>
<keyword evidence="4 8" id="KW-0479">Metal-binding</keyword>
<dbReference type="Gene3D" id="3.10.120.10">
    <property type="entry name" value="Cytochrome b5-like heme/steroid binding domain"/>
    <property type="match status" value="1"/>
</dbReference>
<dbReference type="InterPro" id="IPR001199">
    <property type="entry name" value="Cyt_B5-like_heme/steroid-bd"/>
</dbReference>
<dbReference type="AlphaFoldDB" id="A0ABD3PV88"/>
<comment type="caution">
    <text evidence="10">The sequence shown here is derived from an EMBL/GenBank/DDBJ whole genome shotgun (WGS) entry which is preliminary data.</text>
</comment>
<keyword evidence="2 8" id="KW-0349">Heme</keyword>
<protein>
    <recommendedName>
        <fullName evidence="9">Cytochrome b5 heme-binding domain-containing protein</fullName>
    </recommendedName>
</protein>
<name>A0ABD3PV88_9STRA</name>
<feature type="domain" description="Cytochrome b5 heme-binding" evidence="9">
    <location>
        <begin position="35"/>
        <end position="117"/>
    </location>
</feature>
<dbReference type="PROSITE" id="PS00191">
    <property type="entry name" value="CYTOCHROME_B5_1"/>
    <property type="match status" value="1"/>
</dbReference>
<organism evidence="10 11">
    <name type="scientific">Cyclotella cryptica</name>
    <dbReference type="NCBI Taxonomy" id="29204"/>
    <lineage>
        <taxon>Eukaryota</taxon>
        <taxon>Sar</taxon>
        <taxon>Stramenopiles</taxon>
        <taxon>Ochrophyta</taxon>
        <taxon>Bacillariophyta</taxon>
        <taxon>Coscinodiscophyceae</taxon>
        <taxon>Thalassiosirophycidae</taxon>
        <taxon>Stephanodiscales</taxon>
        <taxon>Stephanodiscaceae</taxon>
        <taxon>Cyclotella</taxon>
    </lineage>
</organism>
<dbReference type="InterPro" id="IPR050668">
    <property type="entry name" value="Cytochrome_b5"/>
</dbReference>
<keyword evidence="5 8" id="KW-0408">Iron</keyword>
<reference evidence="10 11" key="1">
    <citation type="journal article" date="2020" name="G3 (Bethesda)">
        <title>Improved Reference Genome for Cyclotella cryptica CCMP332, a Model for Cell Wall Morphogenesis, Salinity Adaptation, and Lipid Production in Diatoms (Bacillariophyta).</title>
        <authorList>
            <person name="Roberts W.R."/>
            <person name="Downey K.M."/>
            <person name="Ruck E.C."/>
            <person name="Traller J.C."/>
            <person name="Alverson A.J."/>
        </authorList>
    </citation>
    <scope>NUCLEOTIDE SEQUENCE [LARGE SCALE GENOMIC DNA]</scope>
    <source>
        <strain evidence="10 11">CCMP332</strain>
    </source>
</reference>
<dbReference type="PROSITE" id="PS50255">
    <property type="entry name" value="CYTOCHROME_B5_2"/>
    <property type="match status" value="1"/>
</dbReference>
<dbReference type="PANTHER" id="PTHR19359">
    <property type="entry name" value="CYTOCHROME B5"/>
    <property type="match status" value="1"/>
</dbReference>
<dbReference type="PANTHER" id="PTHR19359:SF14">
    <property type="entry name" value="CYTOCHROME B5 A"/>
    <property type="match status" value="1"/>
</dbReference>
<comment type="subcellular location">
    <subcellularLocation>
        <location evidence="1">Membrane</location>
    </subcellularLocation>
</comment>
<dbReference type="PRINTS" id="PR00363">
    <property type="entry name" value="CYTOCHROMEB5"/>
</dbReference>
<dbReference type="GO" id="GO:0020037">
    <property type="term" value="F:heme binding"/>
    <property type="evidence" value="ECO:0007669"/>
    <property type="project" value="UniProtKB-UniRule"/>
</dbReference>
<evidence type="ECO:0000313" key="10">
    <source>
        <dbReference type="EMBL" id="KAL3791907.1"/>
    </source>
</evidence>
<evidence type="ECO:0000256" key="8">
    <source>
        <dbReference type="RuleBase" id="RU362121"/>
    </source>
</evidence>
<evidence type="ECO:0000256" key="2">
    <source>
        <dbReference type="ARBA" id="ARBA00022617"/>
    </source>
</evidence>
<keyword evidence="6 8" id="KW-0472">Membrane</keyword>
<dbReference type="InterPro" id="IPR036400">
    <property type="entry name" value="Cyt_B5-like_heme/steroid_sf"/>
</dbReference>
<evidence type="ECO:0000256" key="7">
    <source>
        <dbReference type="ARBA" id="ARBA00038168"/>
    </source>
</evidence>
<evidence type="ECO:0000256" key="6">
    <source>
        <dbReference type="ARBA" id="ARBA00023136"/>
    </source>
</evidence>
<evidence type="ECO:0000256" key="4">
    <source>
        <dbReference type="ARBA" id="ARBA00022723"/>
    </source>
</evidence>
<gene>
    <name evidence="10" type="ORF">HJC23_010767</name>
</gene>
<dbReference type="GO" id="GO:0046872">
    <property type="term" value="F:metal ion binding"/>
    <property type="evidence" value="ECO:0007669"/>
    <property type="project" value="UniProtKB-UniRule"/>
</dbReference>
<dbReference type="FunFam" id="3.10.120.10:FF:000002">
    <property type="entry name" value="Cytochrome b5 type B"/>
    <property type="match status" value="1"/>
</dbReference>
<comment type="similarity">
    <text evidence="7 8">Belongs to the cytochrome b5 family.</text>
</comment>